<keyword evidence="2" id="KW-1185">Reference proteome</keyword>
<proteinExistence type="predicted"/>
<accession>A0A1H3FGB7</accession>
<organism evidence="1 2">
    <name type="scientific">Albimonas donghaensis</name>
    <dbReference type="NCBI Taxonomy" id="356660"/>
    <lineage>
        <taxon>Bacteria</taxon>
        <taxon>Pseudomonadati</taxon>
        <taxon>Pseudomonadota</taxon>
        <taxon>Alphaproteobacteria</taxon>
        <taxon>Rhodobacterales</taxon>
        <taxon>Paracoccaceae</taxon>
        <taxon>Albimonas</taxon>
    </lineage>
</organism>
<sequence>MQTHATPRPAKSAAGTIGALEAAAGIGRSHADRWEFWRRFSPLRGTTGLNAGAAELLRMAEAAAAPEATR</sequence>
<name>A0A1H3FGB7_9RHOB</name>
<dbReference type="AlphaFoldDB" id="A0A1H3FGB7"/>
<dbReference type="Proteomes" id="UP000199118">
    <property type="component" value="Unassembled WGS sequence"/>
</dbReference>
<reference evidence="1 2" key="1">
    <citation type="submission" date="2016-10" db="EMBL/GenBank/DDBJ databases">
        <authorList>
            <person name="de Groot N.N."/>
        </authorList>
    </citation>
    <scope>NUCLEOTIDE SEQUENCE [LARGE SCALE GENOMIC DNA]</scope>
    <source>
        <strain evidence="1 2">DSM 17890</strain>
    </source>
</reference>
<evidence type="ECO:0000313" key="1">
    <source>
        <dbReference type="EMBL" id="SDX89807.1"/>
    </source>
</evidence>
<gene>
    <name evidence="1" type="ORF">SAMN05444336_11295</name>
</gene>
<dbReference type="STRING" id="356660.SAMN05444336_11295"/>
<protein>
    <submittedName>
        <fullName evidence="1">Uncharacterized protein</fullName>
    </submittedName>
</protein>
<dbReference type="EMBL" id="FNMZ01000012">
    <property type="protein sequence ID" value="SDX89807.1"/>
    <property type="molecule type" value="Genomic_DNA"/>
</dbReference>
<dbReference type="RefSeq" id="WP_176954856.1">
    <property type="nucleotide sequence ID" value="NZ_FNMZ01000012.1"/>
</dbReference>
<evidence type="ECO:0000313" key="2">
    <source>
        <dbReference type="Proteomes" id="UP000199118"/>
    </source>
</evidence>